<sequence>MGSVRGPGVVGQTVAAEVSLDARVVIVALMTLTGSFVLAALLAQSVIHL</sequence>
<proteinExistence type="predicted"/>
<organism evidence="2">
    <name type="scientific">Barrientosiimonas endolithica</name>
    <dbReference type="NCBI Taxonomy" id="1535208"/>
    <lineage>
        <taxon>Bacteria</taxon>
        <taxon>Bacillati</taxon>
        <taxon>Actinomycetota</taxon>
        <taxon>Actinomycetes</taxon>
        <taxon>Micrococcales</taxon>
        <taxon>Dermacoccaceae</taxon>
        <taxon>Barrientosiimonas</taxon>
    </lineage>
</organism>
<keyword evidence="1" id="KW-0812">Transmembrane</keyword>
<keyword evidence="1" id="KW-1133">Transmembrane helix</keyword>
<name>A0ABM8HDM9_9MICO</name>
<dbReference type="EMBL" id="AP027735">
    <property type="protein sequence ID" value="BDZ59087.1"/>
    <property type="molecule type" value="Genomic_DNA"/>
</dbReference>
<reference evidence="2" key="2">
    <citation type="submission" date="2023-02" db="EMBL/GenBank/DDBJ databases">
        <authorList>
            <person name="Sun Q."/>
            <person name="Mori K."/>
        </authorList>
    </citation>
    <scope>NUCLEOTIDE SEQUENCE</scope>
    <source>
        <strain evidence="2">NBRC 110608</strain>
    </source>
</reference>
<protein>
    <submittedName>
        <fullName evidence="2">Uncharacterized protein</fullName>
    </submittedName>
</protein>
<accession>A0ABM8HDM9</accession>
<evidence type="ECO:0000313" key="2">
    <source>
        <dbReference type="EMBL" id="BDZ59087.1"/>
    </source>
</evidence>
<evidence type="ECO:0000256" key="1">
    <source>
        <dbReference type="SAM" id="Phobius"/>
    </source>
</evidence>
<reference evidence="2" key="1">
    <citation type="journal article" date="2014" name="Int. J. Syst. Evol. Microbiol.">
        <title>Complete genome of a new Firmicutes species belonging to the dominant human colonic microbiota ('Ruminococcus bicirculans') reveals two chromosomes and a selective capacity to utilize plant glucans.</title>
        <authorList>
            <consortium name="NISC Comparative Sequencing Program"/>
            <person name="Wegmann U."/>
            <person name="Louis P."/>
            <person name="Goesmann A."/>
            <person name="Henrissat B."/>
            <person name="Duncan S.H."/>
            <person name="Flint H.J."/>
        </authorList>
    </citation>
    <scope>NUCLEOTIDE SEQUENCE</scope>
    <source>
        <strain evidence="2">NBRC 110608</strain>
    </source>
</reference>
<gene>
    <name evidence="2" type="ORF">GCM10025872_27440</name>
</gene>
<keyword evidence="1" id="KW-0472">Membrane</keyword>
<feature type="transmembrane region" description="Helical" evidence="1">
    <location>
        <begin position="24"/>
        <end position="43"/>
    </location>
</feature>